<comment type="caution">
    <text evidence="3">The sequence shown here is derived from an EMBL/GenBank/DDBJ whole genome shotgun (WGS) entry which is preliminary data.</text>
</comment>
<name>A0A8T0T971_PANVG</name>
<feature type="transmembrane region" description="Helical" evidence="2">
    <location>
        <begin position="199"/>
        <end position="220"/>
    </location>
</feature>
<reference evidence="3" key="1">
    <citation type="submission" date="2020-05" db="EMBL/GenBank/DDBJ databases">
        <title>WGS assembly of Panicum virgatum.</title>
        <authorList>
            <person name="Lovell J.T."/>
            <person name="Jenkins J."/>
            <person name="Shu S."/>
            <person name="Juenger T.E."/>
            <person name="Schmutz J."/>
        </authorList>
    </citation>
    <scope>NUCLEOTIDE SEQUENCE</scope>
    <source>
        <strain evidence="3">AP13</strain>
    </source>
</reference>
<evidence type="ECO:0000256" key="1">
    <source>
        <dbReference type="SAM" id="MobiDB-lite"/>
    </source>
</evidence>
<keyword evidence="2" id="KW-1133">Transmembrane helix</keyword>
<sequence length="258" mass="29130">MASPPSIASEYDPKNDPARKPQKSKDLGWKYGYWPNLQNKDEVKCTLCGTSVRGGIKMLKKHLAGGCGDAALCESKELTTEIRKEMSAYLEANKRKRPLFLEEDDDGESEVVEVTTEQASENRSQALKVQPSSGTAAKRRQATLPFKDVGNNNKTKAANTMSIAEMVRETPEEMVDERLAGSYQPTIQSKVKKARRKRTMWICSGLCFSMSVAYLLMQLLQDNFRLQLRPWHDMVQVTCLQHLINFGSHCFKGYEVNK</sequence>
<keyword evidence="2" id="KW-0812">Transmembrane</keyword>
<dbReference type="EMBL" id="CM029044">
    <property type="protein sequence ID" value="KAG2606138.1"/>
    <property type="molecule type" value="Genomic_DNA"/>
</dbReference>
<proteinExistence type="predicted"/>
<feature type="compositionally biased region" description="Polar residues" evidence="1">
    <location>
        <begin position="120"/>
        <end position="135"/>
    </location>
</feature>
<feature type="region of interest" description="Disordered" evidence="1">
    <location>
        <begin position="1"/>
        <end position="25"/>
    </location>
</feature>
<evidence type="ECO:0000313" key="3">
    <source>
        <dbReference type="EMBL" id="KAG2606138.1"/>
    </source>
</evidence>
<feature type="region of interest" description="Disordered" evidence="1">
    <location>
        <begin position="120"/>
        <end position="139"/>
    </location>
</feature>
<feature type="compositionally biased region" description="Basic and acidic residues" evidence="1">
    <location>
        <begin position="11"/>
        <end position="25"/>
    </location>
</feature>
<dbReference type="AlphaFoldDB" id="A0A8T0T971"/>
<gene>
    <name evidence="3" type="ORF">PVAP13_4NG142213</name>
</gene>
<protein>
    <recommendedName>
        <fullName evidence="5">BED-type domain-containing protein</fullName>
    </recommendedName>
</protein>
<keyword evidence="4" id="KW-1185">Reference proteome</keyword>
<accession>A0A8T0T971</accession>
<evidence type="ECO:0008006" key="5">
    <source>
        <dbReference type="Google" id="ProtNLM"/>
    </source>
</evidence>
<organism evidence="3 4">
    <name type="scientific">Panicum virgatum</name>
    <name type="common">Blackwell switchgrass</name>
    <dbReference type="NCBI Taxonomy" id="38727"/>
    <lineage>
        <taxon>Eukaryota</taxon>
        <taxon>Viridiplantae</taxon>
        <taxon>Streptophyta</taxon>
        <taxon>Embryophyta</taxon>
        <taxon>Tracheophyta</taxon>
        <taxon>Spermatophyta</taxon>
        <taxon>Magnoliopsida</taxon>
        <taxon>Liliopsida</taxon>
        <taxon>Poales</taxon>
        <taxon>Poaceae</taxon>
        <taxon>PACMAD clade</taxon>
        <taxon>Panicoideae</taxon>
        <taxon>Panicodae</taxon>
        <taxon>Paniceae</taxon>
        <taxon>Panicinae</taxon>
        <taxon>Panicum</taxon>
        <taxon>Panicum sect. Hiantes</taxon>
    </lineage>
</organism>
<dbReference type="Proteomes" id="UP000823388">
    <property type="component" value="Chromosome 4N"/>
</dbReference>
<keyword evidence="2" id="KW-0472">Membrane</keyword>
<evidence type="ECO:0000256" key="2">
    <source>
        <dbReference type="SAM" id="Phobius"/>
    </source>
</evidence>
<evidence type="ECO:0000313" key="4">
    <source>
        <dbReference type="Proteomes" id="UP000823388"/>
    </source>
</evidence>